<evidence type="ECO:0000313" key="2">
    <source>
        <dbReference type="Proteomes" id="UP001638806"/>
    </source>
</evidence>
<accession>A0ACC4D9G3</accession>
<keyword evidence="2" id="KW-1185">Reference proteome</keyword>
<gene>
    <name evidence="1" type="ORF">ACCO45_013625</name>
</gene>
<comment type="caution">
    <text evidence="1">The sequence shown here is derived from an EMBL/GenBank/DDBJ whole genome shotgun (WGS) entry which is preliminary data.</text>
</comment>
<proteinExistence type="predicted"/>
<reference evidence="1" key="1">
    <citation type="submission" date="2024-12" db="EMBL/GenBank/DDBJ databases">
        <title>Comparative genomics and development of molecular markers within Purpureocillium lilacinum and among Purpureocillium species.</title>
        <authorList>
            <person name="Yeh Z.-Y."/>
            <person name="Ni N.-T."/>
            <person name="Lo P.-H."/>
            <person name="Mushyakhwo K."/>
            <person name="Lin C.-F."/>
            <person name="Nai Y.-S."/>
        </authorList>
    </citation>
    <scope>NUCLEOTIDE SEQUENCE</scope>
    <source>
        <strain evidence="1">NCHU-NPUST-175</strain>
    </source>
</reference>
<name>A0ACC4D9G3_PURLI</name>
<sequence>MASPVWSQRSACTFALSKQTTLQSLYHLFLSFLCRAGYSFLSQPTFTNMQFSFVTLFALVAAAMASSDDGLAKRQEAVVDVQAAAMTDKQGNVIAFDASKVYQANTEAGL</sequence>
<organism evidence="1 2">
    <name type="scientific">Purpureocillium lilacinum</name>
    <name type="common">Paecilomyces lilacinus</name>
    <dbReference type="NCBI Taxonomy" id="33203"/>
    <lineage>
        <taxon>Eukaryota</taxon>
        <taxon>Fungi</taxon>
        <taxon>Dikarya</taxon>
        <taxon>Ascomycota</taxon>
        <taxon>Pezizomycotina</taxon>
        <taxon>Sordariomycetes</taxon>
        <taxon>Hypocreomycetidae</taxon>
        <taxon>Hypocreales</taxon>
        <taxon>Ophiocordycipitaceae</taxon>
        <taxon>Purpureocillium</taxon>
    </lineage>
</organism>
<protein>
    <submittedName>
        <fullName evidence="1">Uncharacterized protein</fullName>
    </submittedName>
</protein>
<dbReference type="EMBL" id="JBGNUJ010000013">
    <property type="protein sequence ID" value="KAL3951908.1"/>
    <property type="molecule type" value="Genomic_DNA"/>
</dbReference>
<evidence type="ECO:0000313" key="1">
    <source>
        <dbReference type="EMBL" id="KAL3951908.1"/>
    </source>
</evidence>
<dbReference type="Proteomes" id="UP001638806">
    <property type="component" value="Unassembled WGS sequence"/>
</dbReference>